<name>V4K6R8_EUTSA</name>
<accession>V4K6R8</accession>
<dbReference type="FunFam" id="2.60.40.1170:FF:000027">
    <property type="entry name" value="Adaptor complexes medium subunit family protein"/>
    <property type="match status" value="1"/>
</dbReference>
<gene>
    <name evidence="8" type="ORF">EUTSA_v10003762mg</name>
</gene>
<protein>
    <recommendedName>
        <fullName evidence="7">MHD domain-containing protein</fullName>
    </recommendedName>
</protein>
<dbReference type="GO" id="GO:0005829">
    <property type="term" value="C:cytosol"/>
    <property type="evidence" value="ECO:0007669"/>
    <property type="project" value="TreeGrafter"/>
</dbReference>
<dbReference type="KEGG" id="eus:EUTSA_v10003762mg"/>
<keyword evidence="3" id="KW-0653">Protein transport</keyword>
<keyword evidence="2" id="KW-0813">Transport</keyword>
<organism evidence="8 9">
    <name type="scientific">Eutrema salsugineum</name>
    <name type="common">Saltwater cress</name>
    <name type="synonym">Sisymbrium salsugineum</name>
    <dbReference type="NCBI Taxonomy" id="72664"/>
    <lineage>
        <taxon>Eukaryota</taxon>
        <taxon>Viridiplantae</taxon>
        <taxon>Streptophyta</taxon>
        <taxon>Embryophyta</taxon>
        <taxon>Tracheophyta</taxon>
        <taxon>Spermatophyta</taxon>
        <taxon>Magnoliopsida</taxon>
        <taxon>eudicotyledons</taxon>
        <taxon>Gunneridae</taxon>
        <taxon>Pentapetalae</taxon>
        <taxon>rosids</taxon>
        <taxon>malvids</taxon>
        <taxon>Brassicales</taxon>
        <taxon>Brassicaceae</taxon>
        <taxon>Eutremeae</taxon>
        <taxon>Eutrema</taxon>
    </lineage>
</organism>
<dbReference type="GO" id="GO:0030131">
    <property type="term" value="C:clathrin adaptor complex"/>
    <property type="evidence" value="ECO:0007669"/>
    <property type="project" value="InterPro"/>
</dbReference>
<dbReference type="GO" id="GO:0016197">
    <property type="term" value="P:endosomal transport"/>
    <property type="evidence" value="ECO:0007669"/>
    <property type="project" value="TreeGrafter"/>
</dbReference>
<feature type="compositionally biased region" description="Acidic residues" evidence="6">
    <location>
        <begin position="568"/>
        <end position="579"/>
    </location>
</feature>
<sequence>MRQTYPDTSSPNHDFSSPSVNDANGDGGDAIFASGGPVVPYPNEMREEGFQRRRCTIMPSGCSIRALWIVNNLDAVVFSRRFSVVEKQWCSAFKTENGNGGLDLPRLPTDQQLANAFALRKRREGSTRGYGIRVAQSIKGSDSWIDDPITRHVISLCLTEEGDDESNKNERDILWPIVLHTKALYSILVLPLVEPREMKEFVKLCMRPDCGPAVGEDLSLSSLLLNISSITGAFMVAHAFGDIISGDISEPEVVVSASPSVGGLFDSLTGSIGISSRPKPVAAPVASSSLSGAPTTGAAASDATKAAPLDRDILRNFIASAMPFGTPLDLSLSNIFAIKANGFSSAEPPPQELKQPAWKPYLYKGKQRLLFTIHETVNAALYDRDEIPDSVSVAGQINCRAELEGLPDVSFPLAGLSTAHIEAISFHPCAQVPAHGIDKQNIVFQPPLGNFVLMRYQAGCGLGPPVKGFYQLSMVSEDEGAFLFKVRLMEGYKSPLSMEFCTITMPFPRRRIVAFDGTPSAGTILTTEHSVEWRVLGTGRNLSGKSLEATFPGTIKFSPLQNKRRGDGDDEESESESGEGTENVMNVEELLVQKMNKDLPAVEVEEPFCWQAYDYAKVSFKIVGASVSRMLIDTKSVNIYPTTKSPVEFSAQVTSGEYILWNTLGKAPSAAAV</sequence>
<dbReference type="GO" id="GO:0005770">
    <property type="term" value="C:late endosome"/>
    <property type="evidence" value="ECO:0007669"/>
    <property type="project" value="TreeGrafter"/>
</dbReference>
<dbReference type="PANTHER" id="PTHR16082:SF2">
    <property type="entry name" value="AP-5 COMPLEX SUBUNIT MU-1"/>
    <property type="match status" value="1"/>
</dbReference>
<dbReference type="InterPro" id="IPR018240">
    <property type="entry name" value="Clathrin_mu_CS"/>
</dbReference>
<keyword evidence="9" id="KW-1185">Reference proteome</keyword>
<dbReference type="AlphaFoldDB" id="V4K6R8"/>
<evidence type="ECO:0000256" key="1">
    <source>
        <dbReference type="ARBA" id="ARBA00005324"/>
    </source>
</evidence>
<evidence type="ECO:0000256" key="5">
    <source>
        <dbReference type="ARBA" id="ARBA00029433"/>
    </source>
</evidence>
<dbReference type="InterPro" id="IPR036168">
    <property type="entry name" value="AP2_Mu_C_sf"/>
</dbReference>
<dbReference type="GO" id="GO:0005764">
    <property type="term" value="C:lysosome"/>
    <property type="evidence" value="ECO:0007669"/>
    <property type="project" value="TreeGrafter"/>
</dbReference>
<dbReference type="STRING" id="72664.V4K6R8"/>
<dbReference type="FunFam" id="2.60.40.1170:FF:000025">
    <property type="entry name" value="AP-5 complex subunit mu isoform X1"/>
    <property type="match status" value="1"/>
</dbReference>
<evidence type="ECO:0000256" key="6">
    <source>
        <dbReference type="SAM" id="MobiDB-lite"/>
    </source>
</evidence>
<dbReference type="InterPro" id="IPR039591">
    <property type="entry name" value="AP5M1"/>
</dbReference>
<dbReference type="Gramene" id="ESQ33280">
    <property type="protein sequence ID" value="ESQ33280"/>
    <property type="gene ID" value="EUTSA_v10003762mg"/>
</dbReference>
<dbReference type="SUPFAM" id="SSF49447">
    <property type="entry name" value="Second domain of Mu2 adaptin subunit (ap50) of ap2 adaptor"/>
    <property type="match status" value="1"/>
</dbReference>
<dbReference type="Gene3D" id="2.60.40.1170">
    <property type="entry name" value="Mu homology domain, subdomain B"/>
    <property type="match status" value="1"/>
</dbReference>
<dbReference type="PROSITE" id="PS00991">
    <property type="entry name" value="CLAT_ADAPTOR_M_2"/>
    <property type="match status" value="1"/>
</dbReference>
<feature type="region of interest" description="Disordered" evidence="6">
    <location>
        <begin position="557"/>
        <end position="583"/>
    </location>
</feature>
<dbReference type="OMA" id="SYHPCAQ"/>
<dbReference type="CDD" id="cd09256">
    <property type="entry name" value="AP_MuD_MHD"/>
    <property type="match status" value="1"/>
</dbReference>
<feature type="domain" description="MHD" evidence="7">
    <location>
        <begin position="366"/>
        <end position="623"/>
    </location>
</feature>
<evidence type="ECO:0000313" key="9">
    <source>
        <dbReference type="Proteomes" id="UP000030689"/>
    </source>
</evidence>
<feature type="compositionally biased region" description="Polar residues" evidence="6">
    <location>
        <begin position="1"/>
        <end position="22"/>
    </location>
</feature>
<keyword evidence="4" id="KW-0472">Membrane</keyword>
<proteinExistence type="inferred from homology"/>
<dbReference type="EMBL" id="KI517748">
    <property type="protein sequence ID" value="ESQ33280.1"/>
    <property type="molecule type" value="Genomic_DNA"/>
</dbReference>
<evidence type="ECO:0000313" key="8">
    <source>
        <dbReference type="EMBL" id="ESQ33280.1"/>
    </source>
</evidence>
<evidence type="ECO:0000256" key="2">
    <source>
        <dbReference type="ARBA" id="ARBA00022448"/>
    </source>
</evidence>
<dbReference type="eggNOG" id="KOG0937">
    <property type="taxonomic scope" value="Eukaryota"/>
</dbReference>
<dbReference type="PANTHER" id="PTHR16082">
    <property type="entry name" value="AP-5 COMPLEX SUBUNIT MU-1"/>
    <property type="match status" value="1"/>
</dbReference>
<evidence type="ECO:0000259" key="7">
    <source>
        <dbReference type="PROSITE" id="PS51072"/>
    </source>
</evidence>
<comment type="similarity">
    <text evidence="1">Belongs to the adaptor complexes medium subunit family.</text>
</comment>
<evidence type="ECO:0000256" key="4">
    <source>
        <dbReference type="ARBA" id="ARBA00023136"/>
    </source>
</evidence>
<feature type="region of interest" description="Disordered" evidence="6">
    <location>
        <begin position="1"/>
        <end position="38"/>
    </location>
</feature>
<evidence type="ECO:0000256" key="3">
    <source>
        <dbReference type="ARBA" id="ARBA00022927"/>
    </source>
</evidence>
<comment type="subcellular location">
    <subcellularLocation>
        <location evidence="5">Endomembrane system</location>
        <topology evidence="5">Peripheral membrane protein</topology>
        <orientation evidence="5">Cytoplasmic side</orientation>
    </subcellularLocation>
</comment>
<dbReference type="Proteomes" id="UP000030689">
    <property type="component" value="Unassembled WGS sequence"/>
</dbReference>
<dbReference type="GO" id="GO:0006886">
    <property type="term" value="P:intracellular protein transport"/>
    <property type="evidence" value="ECO:0007669"/>
    <property type="project" value="InterPro"/>
</dbReference>
<dbReference type="InterPro" id="IPR028565">
    <property type="entry name" value="MHD"/>
</dbReference>
<dbReference type="PROSITE" id="PS51072">
    <property type="entry name" value="MHD"/>
    <property type="match status" value="1"/>
</dbReference>
<reference evidence="8 9" key="1">
    <citation type="journal article" date="2013" name="Front. Plant Sci.">
        <title>The Reference Genome of the Halophytic Plant Eutrema salsugineum.</title>
        <authorList>
            <person name="Yang R."/>
            <person name="Jarvis D.E."/>
            <person name="Chen H."/>
            <person name="Beilstein M.A."/>
            <person name="Grimwood J."/>
            <person name="Jenkins J."/>
            <person name="Shu S."/>
            <person name="Prochnik S."/>
            <person name="Xin M."/>
            <person name="Ma C."/>
            <person name="Schmutz J."/>
            <person name="Wing R.A."/>
            <person name="Mitchell-Olds T."/>
            <person name="Schumaker K.S."/>
            <person name="Wang X."/>
        </authorList>
    </citation>
    <scope>NUCLEOTIDE SEQUENCE [LARGE SCALE GENOMIC DNA]</scope>
</reference>
<dbReference type="OrthoDB" id="1877176at2759"/>
<dbReference type="Pfam" id="PF00928">
    <property type="entry name" value="Adap_comp_sub"/>
    <property type="match status" value="1"/>
</dbReference>